<comment type="caution">
    <text evidence="2">The sequence shown here is derived from an EMBL/GenBank/DDBJ whole genome shotgun (WGS) entry which is preliminary data.</text>
</comment>
<dbReference type="AlphaFoldDB" id="A0AAV7GTM1"/>
<dbReference type="EMBL" id="JAGFBR010000011">
    <property type="protein sequence ID" value="KAH0459430.1"/>
    <property type="molecule type" value="Genomic_DNA"/>
</dbReference>
<organism evidence="2 3">
    <name type="scientific">Dendrobium chrysotoxum</name>
    <name type="common">Orchid</name>
    <dbReference type="NCBI Taxonomy" id="161865"/>
    <lineage>
        <taxon>Eukaryota</taxon>
        <taxon>Viridiplantae</taxon>
        <taxon>Streptophyta</taxon>
        <taxon>Embryophyta</taxon>
        <taxon>Tracheophyta</taxon>
        <taxon>Spermatophyta</taxon>
        <taxon>Magnoliopsida</taxon>
        <taxon>Liliopsida</taxon>
        <taxon>Asparagales</taxon>
        <taxon>Orchidaceae</taxon>
        <taxon>Epidendroideae</taxon>
        <taxon>Malaxideae</taxon>
        <taxon>Dendrobiinae</taxon>
        <taxon>Dendrobium</taxon>
    </lineage>
</organism>
<dbReference type="Proteomes" id="UP000775213">
    <property type="component" value="Unassembled WGS sequence"/>
</dbReference>
<name>A0AAV7GTM1_DENCH</name>
<gene>
    <name evidence="2" type="ORF">IEQ34_012244</name>
</gene>
<feature type="compositionally biased region" description="Basic and acidic residues" evidence="1">
    <location>
        <begin position="51"/>
        <end position="60"/>
    </location>
</feature>
<sequence length="97" mass="11416">MASDSLAFLLKNIAALMMSPQLIYQYIGRDKGKNVIRKVVHNVELLKLERERKKERAYGEEREEIEQEEEEKMKEEGEESEEGQRRSRSSREGGEEE</sequence>
<feature type="compositionally biased region" description="Basic and acidic residues" evidence="1">
    <location>
        <begin position="82"/>
        <end position="97"/>
    </location>
</feature>
<feature type="compositionally biased region" description="Acidic residues" evidence="1">
    <location>
        <begin position="61"/>
        <end position="81"/>
    </location>
</feature>
<evidence type="ECO:0000313" key="2">
    <source>
        <dbReference type="EMBL" id="KAH0459430.1"/>
    </source>
</evidence>
<evidence type="ECO:0000313" key="3">
    <source>
        <dbReference type="Proteomes" id="UP000775213"/>
    </source>
</evidence>
<evidence type="ECO:0000256" key="1">
    <source>
        <dbReference type="SAM" id="MobiDB-lite"/>
    </source>
</evidence>
<accession>A0AAV7GTM1</accession>
<protein>
    <submittedName>
        <fullName evidence="2">Uncharacterized protein</fullName>
    </submittedName>
</protein>
<feature type="region of interest" description="Disordered" evidence="1">
    <location>
        <begin position="51"/>
        <end position="97"/>
    </location>
</feature>
<keyword evidence="3" id="KW-1185">Reference proteome</keyword>
<reference evidence="2 3" key="1">
    <citation type="journal article" date="2021" name="Hortic Res">
        <title>Chromosome-scale assembly of the Dendrobium chrysotoxum genome enhances the understanding of orchid evolution.</title>
        <authorList>
            <person name="Zhang Y."/>
            <person name="Zhang G.Q."/>
            <person name="Zhang D."/>
            <person name="Liu X.D."/>
            <person name="Xu X.Y."/>
            <person name="Sun W.H."/>
            <person name="Yu X."/>
            <person name="Zhu X."/>
            <person name="Wang Z.W."/>
            <person name="Zhao X."/>
            <person name="Zhong W.Y."/>
            <person name="Chen H."/>
            <person name="Yin W.L."/>
            <person name="Huang T."/>
            <person name="Niu S.C."/>
            <person name="Liu Z.J."/>
        </authorList>
    </citation>
    <scope>NUCLEOTIDE SEQUENCE [LARGE SCALE GENOMIC DNA]</scope>
    <source>
        <strain evidence="2">Lindl</strain>
    </source>
</reference>
<proteinExistence type="predicted"/>